<comment type="function">
    <text evidence="8">Catalytic subunit of the SLX1-SLX4 structure-specific endonuclease that resolves DNA secondary structures generated during DNA repair and recombination. Has endonuclease activity towards branched DNA substrates, introducing single-strand cuts in duplex DNA close to junctions with ss-DNA.</text>
</comment>
<dbReference type="AlphaFoldDB" id="A0A8H5D1M2"/>
<name>A0A8H5D1M2_9AGAR</name>
<dbReference type="PROSITE" id="PS50164">
    <property type="entry name" value="GIY_YIG"/>
    <property type="match status" value="1"/>
</dbReference>
<organism evidence="11 12">
    <name type="scientific">Leucocoprinus leucothites</name>
    <dbReference type="NCBI Taxonomy" id="201217"/>
    <lineage>
        <taxon>Eukaryota</taxon>
        <taxon>Fungi</taxon>
        <taxon>Dikarya</taxon>
        <taxon>Basidiomycota</taxon>
        <taxon>Agaricomycotina</taxon>
        <taxon>Agaricomycetes</taxon>
        <taxon>Agaricomycetidae</taxon>
        <taxon>Agaricales</taxon>
        <taxon>Agaricineae</taxon>
        <taxon>Agaricaceae</taxon>
        <taxon>Leucocoprinus</taxon>
    </lineage>
</organism>
<dbReference type="Pfam" id="PF01541">
    <property type="entry name" value="GIY-YIG"/>
    <property type="match status" value="1"/>
</dbReference>
<feature type="compositionally biased region" description="Polar residues" evidence="9">
    <location>
        <begin position="485"/>
        <end position="506"/>
    </location>
</feature>
<keyword evidence="4 8" id="KW-0378">Hydrolase</keyword>
<dbReference type="PANTHER" id="PTHR20208">
    <property type="entry name" value="STRUCTURE-SPECIFIC ENDONUCLEASE SUBUNIT SLX1"/>
    <property type="match status" value="1"/>
</dbReference>
<gene>
    <name evidence="11" type="ORF">D9756_007452</name>
</gene>
<evidence type="ECO:0000256" key="1">
    <source>
        <dbReference type="ARBA" id="ARBA00022722"/>
    </source>
</evidence>
<evidence type="ECO:0000259" key="10">
    <source>
        <dbReference type="PROSITE" id="PS50164"/>
    </source>
</evidence>
<evidence type="ECO:0000313" key="12">
    <source>
        <dbReference type="Proteomes" id="UP000559027"/>
    </source>
</evidence>
<dbReference type="Gene3D" id="3.40.1440.10">
    <property type="entry name" value="GIY-YIG endonuclease"/>
    <property type="match status" value="1"/>
</dbReference>
<evidence type="ECO:0000256" key="2">
    <source>
        <dbReference type="ARBA" id="ARBA00022759"/>
    </source>
</evidence>
<reference evidence="11 12" key="1">
    <citation type="journal article" date="2020" name="ISME J.">
        <title>Uncovering the hidden diversity of litter-decomposition mechanisms in mushroom-forming fungi.</title>
        <authorList>
            <person name="Floudas D."/>
            <person name="Bentzer J."/>
            <person name="Ahren D."/>
            <person name="Johansson T."/>
            <person name="Persson P."/>
            <person name="Tunlid A."/>
        </authorList>
    </citation>
    <scope>NUCLEOTIDE SEQUENCE [LARGE SCALE GENOMIC DNA]</scope>
    <source>
        <strain evidence="11 12">CBS 146.42</strain>
    </source>
</reference>
<accession>A0A8H5D1M2</accession>
<keyword evidence="2 8" id="KW-0255">Endonuclease</keyword>
<keyword evidence="6 8" id="KW-0234">DNA repair</keyword>
<evidence type="ECO:0000256" key="3">
    <source>
        <dbReference type="ARBA" id="ARBA00022763"/>
    </source>
</evidence>
<keyword evidence="12" id="KW-1185">Reference proteome</keyword>
<dbReference type="PANTHER" id="PTHR20208:SF10">
    <property type="entry name" value="STRUCTURE-SPECIFIC ENDONUCLEASE SUBUNIT SLX1"/>
    <property type="match status" value="1"/>
</dbReference>
<keyword evidence="3 8" id="KW-0227">DNA damage</keyword>
<comment type="caution">
    <text evidence="11">The sequence shown here is derived from an EMBL/GenBank/DDBJ whole genome shotgun (WGS) entry which is preliminary data.</text>
</comment>
<feature type="compositionally biased region" description="Low complexity" evidence="9">
    <location>
        <begin position="561"/>
        <end position="581"/>
    </location>
</feature>
<dbReference type="GO" id="GO:0008821">
    <property type="term" value="F:crossover junction DNA endonuclease activity"/>
    <property type="evidence" value="ECO:0007669"/>
    <property type="project" value="TreeGrafter"/>
</dbReference>
<dbReference type="InterPro" id="IPR035901">
    <property type="entry name" value="GIY-YIG_endonuc_sf"/>
</dbReference>
<keyword evidence="5 8" id="KW-0233">DNA recombination</keyword>
<dbReference type="GO" id="GO:0033557">
    <property type="term" value="C:Slx1-Slx4 complex"/>
    <property type="evidence" value="ECO:0007669"/>
    <property type="project" value="UniProtKB-UniRule"/>
</dbReference>
<feature type="compositionally biased region" description="Low complexity" evidence="9">
    <location>
        <begin position="451"/>
        <end position="466"/>
    </location>
</feature>
<feature type="domain" description="GIY-YIG" evidence="10">
    <location>
        <begin position="11"/>
        <end position="93"/>
    </location>
</feature>
<evidence type="ECO:0000256" key="4">
    <source>
        <dbReference type="ARBA" id="ARBA00022801"/>
    </source>
</evidence>
<dbReference type="HAMAP" id="MF_03100">
    <property type="entry name" value="Endonuc_su_Slx1"/>
    <property type="match status" value="1"/>
</dbReference>
<dbReference type="CDD" id="cd10455">
    <property type="entry name" value="GIY-YIG_SLX1"/>
    <property type="match status" value="1"/>
</dbReference>
<sequence>MTNAASFSFPSFYACYLLKSARTPRSYKNYIGSTPDPVRRLRQHNGTLVGGARETALHRPWIMQLLVHGFPSRPAATSFEFAWQNPHKSRFFCDRAERRLFSKSGTKLVDNILVLQQLIRTHPFSTWPLQVKIFTEEAVQCWNELAYTSPLVTAYRDHFQCHNSDGNNRALGNEGTKEKGLQNPPFFGPLFPPGFTCSVELEGVDGENGVHGSGREGPVSITDALSASFASSADLLPPSSSVSHLSSVVLSSPVNQTPAANSSRSTNRKSKRNLVKSDFKIINSGPHSYVSSAIPLDNPFNLGKGLLPRGGTCTSCGKYTLWGDIIKGCFRRHTGRVVLDSPESDADEAVEEEAKGLKEQKELEGLSDVDLFEEASAGGGTSDSDSGSSFKRSRSPLGTNKLTREMEPLSLKENASVASRRAVKNKTKKVEAGSRAKGTAKGKGKKKADARASLSSASASTTSGRAAKIEKKRKTTKTTKRPFGPSTTSASSSEDPTASPSGTVTRSRGRPKKQKDGLTGGTKPELEGSNVGKEVQADQPSPTVVDAPKRRGRPRKITGVTSATISSSLTSTSTSTSCSRT</sequence>
<evidence type="ECO:0000313" key="11">
    <source>
        <dbReference type="EMBL" id="KAF5351921.1"/>
    </source>
</evidence>
<comment type="caution">
    <text evidence="8">Lacks conserved residue(s) required for the propagation of feature annotation.</text>
</comment>
<dbReference type="GO" id="GO:0017108">
    <property type="term" value="F:5'-flap endonuclease activity"/>
    <property type="evidence" value="ECO:0007669"/>
    <property type="project" value="InterPro"/>
</dbReference>
<keyword evidence="1 8" id="KW-0540">Nuclease</keyword>
<evidence type="ECO:0000256" key="5">
    <source>
        <dbReference type="ARBA" id="ARBA00023172"/>
    </source>
</evidence>
<dbReference type="InterPro" id="IPR027520">
    <property type="entry name" value="Slx1"/>
</dbReference>
<comment type="cofactor">
    <cofactor evidence="8">
        <name>a divalent metal cation</name>
        <dbReference type="ChEBI" id="CHEBI:60240"/>
    </cofactor>
</comment>
<comment type="subcellular location">
    <subcellularLocation>
        <location evidence="8">Nucleus</location>
    </subcellularLocation>
</comment>
<feature type="region of interest" description="Disordered" evidence="9">
    <location>
        <begin position="374"/>
        <end position="581"/>
    </location>
</feature>
<comment type="similarity">
    <text evidence="8">Belongs to the SLX1 family.</text>
</comment>
<comment type="subunit">
    <text evidence="8">Forms a heterodimer with SLX4.</text>
</comment>
<dbReference type="Proteomes" id="UP000559027">
    <property type="component" value="Unassembled WGS sequence"/>
</dbReference>
<protein>
    <recommendedName>
        <fullName evidence="10">GIY-YIG domain-containing protein</fullName>
    </recommendedName>
</protein>
<evidence type="ECO:0000256" key="6">
    <source>
        <dbReference type="ARBA" id="ARBA00023204"/>
    </source>
</evidence>
<proteinExistence type="inferred from homology"/>
<dbReference type="EMBL" id="JAACJO010000012">
    <property type="protein sequence ID" value="KAF5351921.1"/>
    <property type="molecule type" value="Genomic_DNA"/>
</dbReference>
<feature type="compositionally biased region" description="Basic residues" evidence="9">
    <location>
        <begin position="438"/>
        <end position="448"/>
    </location>
</feature>
<evidence type="ECO:0000256" key="7">
    <source>
        <dbReference type="ARBA" id="ARBA00023242"/>
    </source>
</evidence>
<dbReference type="GO" id="GO:0000724">
    <property type="term" value="P:double-strand break repair via homologous recombination"/>
    <property type="evidence" value="ECO:0007669"/>
    <property type="project" value="TreeGrafter"/>
</dbReference>
<dbReference type="InterPro" id="IPR050381">
    <property type="entry name" value="SLX1_endonuclease"/>
</dbReference>
<dbReference type="OrthoDB" id="24645at2759"/>
<keyword evidence="7 8" id="KW-0539">Nucleus</keyword>
<feature type="compositionally biased region" description="Basic residues" evidence="9">
    <location>
        <begin position="470"/>
        <end position="480"/>
    </location>
</feature>
<evidence type="ECO:0000256" key="9">
    <source>
        <dbReference type="SAM" id="MobiDB-lite"/>
    </source>
</evidence>
<evidence type="ECO:0000256" key="8">
    <source>
        <dbReference type="HAMAP-Rule" id="MF_03100"/>
    </source>
</evidence>
<dbReference type="InterPro" id="IPR000305">
    <property type="entry name" value="GIY-YIG_endonuc"/>
</dbReference>